<comment type="caution">
    <text evidence="2">The sequence shown here is derived from an EMBL/GenBank/DDBJ whole genome shotgun (WGS) entry which is preliminary data.</text>
</comment>
<dbReference type="EMBL" id="JAULSY010000071">
    <property type="protein sequence ID" value="KAK0667511.1"/>
    <property type="molecule type" value="Genomic_DNA"/>
</dbReference>
<proteinExistence type="predicted"/>
<feature type="domain" description="Heterokaryon incompatibility" evidence="1">
    <location>
        <begin position="87"/>
        <end position="237"/>
    </location>
</feature>
<protein>
    <submittedName>
        <fullName evidence="2">Heterokaryon incompatibility protein</fullName>
    </submittedName>
</protein>
<dbReference type="Pfam" id="PF06985">
    <property type="entry name" value="HET"/>
    <property type="match status" value="1"/>
</dbReference>
<organism evidence="2 3">
    <name type="scientific">Cercophora samala</name>
    <dbReference type="NCBI Taxonomy" id="330535"/>
    <lineage>
        <taxon>Eukaryota</taxon>
        <taxon>Fungi</taxon>
        <taxon>Dikarya</taxon>
        <taxon>Ascomycota</taxon>
        <taxon>Pezizomycotina</taxon>
        <taxon>Sordariomycetes</taxon>
        <taxon>Sordariomycetidae</taxon>
        <taxon>Sordariales</taxon>
        <taxon>Lasiosphaeriaceae</taxon>
        <taxon>Cercophora</taxon>
    </lineage>
</organism>
<reference evidence="2" key="1">
    <citation type="submission" date="2023-06" db="EMBL/GenBank/DDBJ databases">
        <title>Genome-scale phylogeny and comparative genomics of the fungal order Sordariales.</title>
        <authorList>
            <consortium name="Lawrence Berkeley National Laboratory"/>
            <person name="Hensen N."/>
            <person name="Bonometti L."/>
            <person name="Westerberg I."/>
            <person name="Brannstrom I.O."/>
            <person name="Guillou S."/>
            <person name="Cros-Aarteil S."/>
            <person name="Calhoun S."/>
            <person name="Haridas S."/>
            <person name="Kuo A."/>
            <person name="Mondo S."/>
            <person name="Pangilinan J."/>
            <person name="Riley R."/>
            <person name="Labutti K."/>
            <person name="Andreopoulos B."/>
            <person name="Lipzen A."/>
            <person name="Chen C."/>
            <person name="Yanf M."/>
            <person name="Daum C."/>
            <person name="Ng V."/>
            <person name="Clum A."/>
            <person name="Steindorff A."/>
            <person name="Ohm R."/>
            <person name="Martin F."/>
            <person name="Silar P."/>
            <person name="Natvig D."/>
            <person name="Lalanne C."/>
            <person name="Gautier V."/>
            <person name="Ament-Velasquez S.L."/>
            <person name="Kruys A."/>
            <person name="Hutchinson M.I."/>
            <person name="Powell A.J."/>
            <person name="Barry K."/>
            <person name="Miller A.N."/>
            <person name="Grigoriev I.V."/>
            <person name="Debuchy R."/>
            <person name="Gladieux P."/>
            <person name="Thoren M.H."/>
            <person name="Johannesson H."/>
        </authorList>
    </citation>
    <scope>NUCLEOTIDE SEQUENCE</scope>
    <source>
        <strain evidence="2">CBS 307.81</strain>
    </source>
</reference>
<keyword evidence="3" id="KW-1185">Reference proteome</keyword>
<accession>A0AA40DB64</accession>
<dbReference type="PANTHER" id="PTHR33112:SF16">
    <property type="entry name" value="HETEROKARYON INCOMPATIBILITY DOMAIN-CONTAINING PROTEIN"/>
    <property type="match status" value="1"/>
</dbReference>
<dbReference type="InterPro" id="IPR010730">
    <property type="entry name" value="HET"/>
</dbReference>
<gene>
    <name evidence="2" type="ORF">QBC41DRAFT_228289</name>
</gene>
<dbReference type="AlphaFoldDB" id="A0AA40DB64"/>
<evidence type="ECO:0000313" key="3">
    <source>
        <dbReference type="Proteomes" id="UP001174997"/>
    </source>
</evidence>
<evidence type="ECO:0000259" key="1">
    <source>
        <dbReference type="Pfam" id="PF06985"/>
    </source>
</evidence>
<sequence>MRSRLWVSAAKLPGQQYDHINVLTTDLAVSASSRIATVGELLPTRVLDLGVSGTSNIDNLTVSAVRKMLATSKVKVITTPPGARGHYLALSHRWGDDEEFKLTKPSLSSFQDDGVPFSKIPKTFQDALVVTRLLRHRYLWIDALCIVQDDVDDWARESARMAAVYSHASCTISAHTARDSNTGFLDASLNPPPTLVLRSPTYFFNPHRTISHLTLLDSFANQITGSFLNRRNWVFQERVLSRRLLHFVQHHTFFEDAAGFIPDDVVPGNTLLRRPEDSKWSVTDSFQGFVYWYRLVEKYSRCSLTYEKDRLPAIAGLAQSFDEMNDPGGYMFGLWEKLVHLGLLWINGSGRPVGGDSDVDGTPVLPSWSWACCRGRVAYPSTLSDAMRSDLLVVRDGIQLDFNKLPSFHTSTTGTGVLLLEGTVVDLPLVHAEARRTPQEMPFLDSGIKGLYSLTSDGNQFGSWVSLDNQTTTSDVVVFSKLSCLRICWHVEADNTFVLRYETTYYFLLLEGVGGSPDIKRYRRVGIGATRRDHWTGLRHRRIEIE</sequence>
<evidence type="ECO:0000313" key="2">
    <source>
        <dbReference type="EMBL" id="KAK0667511.1"/>
    </source>
</evidence>
<dbReference type="PANTHER" id="PTHR33112">
    <property type="entry name" value="DOMAIN PROTEIN, PUTATIVE-RELATED"/>
    <property type="match status" value="1"/>
</dbReference>
<name>A0AA40DB64_9PEZI</name>
<dbReference type="Proteomes" id="UP001174997">
    <property type="component" value="Unassembled WGS sequence"/>
</dbReference>